<keyword evidence="2" id="KW-1133">Transmembrane helix</keyword>
<dbReference type="Pfam" id="PF02397">
    <property type="entry name" value="Bac_transf"/>
    <property type="match status" value="1"/>
</dbReference>
<protein>
    <submittedName>
        <fullName evidence="5">NAD-dependent epimerase/dehydratase family protein</fullName>
    </submittedName>
</protein>
<name>A0A6I4YM76_9DEIO</name>
<dbReference type="InterPro" id="IPR001509">
    <property type="entry name" value="Epimerase_deHydtase"/>
</dbReference>
<proteinExistence type="inferred from homology"/>
<feature type="domain" description="NAD-dependent epimerase/dehydratase" evidence="3">
    <location>
        <begin position="7"/>
        <end position="225"/>
    </location>
</feature>
<dbReference type="EMBL" id="WVHK01000002">
    <property type="protein sequence ID" value="MXV18263.1"/>
    <property type="molecule type" value="Genomic_DNA"/>
</dbReference>
<reference evidence="5 6" key="1">
    <citation type="submission" date="2019-11" db="EMBL/GenBank/DDBJ databases">
        <title>Genome sequence of Deinococcus xianganensis Y35, AI-2 producing algicidal bacterium, isolated from lake water.</title>
        <authorList>
            <person name="Li Y."/>
        </authorList>
    </citation>
    <scope>NUCLEOTIDE SEQUENCE [LARGE SCALE GENOMIC DNA]</scope>
    <source>
        <strain evidence="5 6">Y35</strain>
    </source>
</reference>
<keyword evidence="6" id="KW-1185">Reference proteome</keyword>
<dbReference type="GO" id="GO:0016780">
    <property type="term" value="F:phosphotransferase activity, for other substituted phosphate groups"/>
    <property type="evidence" value="ECO:0007669"/>
    <property type="project" value="TreeGrafter"/>
</dbReference>
<dbReference type="PANTHER" id="PTHR30576">
    <property type="entry name" value="COLANIC BIOSYNTHESIS UDP-GLUCOSE LIPID CARRIER TRANSFERASE"/>
    <property type="match status" value="1"/>
</dbReference>
<gene>
    <name evidence="5" type="ORF">GLX28_01245</name>
</gene>
<comment type="caution">
    <text evidence="5">The sequence shown here is derived from an EMBL/GenBank/DDBJ whole genome shotgun (WGS) entry which is preliminary data.</text>
</comment>
<dbReference type="PANTHER" id="PTHR30576:SF10">
    <property type="entry name" value="SLL5057 PROTEIN"/>
    <property type="match status" value="1"/>
</dbReference>
<dbReference type="SUPFAM" id="SSF51735">
    <property type="entry name" value="NAD(P)-binding Rossmann-fold domains"/>
    <property type="match status" value="1"/>
</dbReference>
<evidence type="ECO:0000259" key="4">
    <source>
        <dbReference type="Pfam" id="PF02397"/>
    </source>
</evidence>
<feature type="domain" description="Bacterial sugar transferase" evidence="4">
    <location>
        <begin position="345"/>
        <end position="520"/>
    </location>
</feature>
<accession>A0A6I4YM76</accession>
<evidence type="ECO:0000259" key="3">
    <source>
        <dbReference type="Pfam" id="PF01370"/>
    </source>
</evidence>
<keyword evidence="2" id="KW-0472">Membrane</keyword>
<evidence type="ECO:0000256" key="2">
    <source>
        <dbReference type="SAM" id="Phobius"/>
    </source>
</evidence>
<organism evidence="5 6">
    <name type="scientific">Deinococcus xianganensis</name>
    <dbReference type="NCBI Taxonomy" id="1507289"/>
    <lineage>
        <taxon>Bacteria</taxon>
        <taxon>Thermotogati</taxon>
        <taxon>Deinococcota</taxon>
        <taxon>Deinococci</taxon>
        <taxon>Deinococcales</taxon>
        <taxon>Deinococcaceae</taxon>
        <taxon>Deinococcus</taxon>
    </lineage>
</organism>
<dbReference type="AlphaFoldDB" id="A0A6I4YM76"/>
<dbReference type="Pfam" id="PF01370">
    <property type="entry name" value="Epimerase"/>
    <property type="match status" value="1"/>
</dbReference>
<sequence>MTAHATVLVVGASGFVGRTLCQVLLDRGYEVVAAARSARHLPPGVRHHSLGDLTGDVDWRGALRGVTHVVYLAARVHVMNDTHPDPLGAYRALNTDTPLALARAAAAAGVKRLVYLSSVKVNGEESGRPLTEQDPPAPTDPYGVSKWEAEQALLHLGVTTGLDVTVLRPPLVYGPGVRANFLQLITAVQRGVPLPLAAVRNCRSMVYVGNLADAIAFTLHSPVTAGKTFFVADGDDLSTPELIRGVAQALGRPPRLWPVPVWMLHAAGRLLRREGMVRRLTGSLQIDTRRLREAGWVPPFTTQAGLAATVAAHANLAPDWAPLGDGRPWALKPRQRAYLRVRRGLERPLAGALLLLLLPVLLLTALIIRLSSPGPVLFTQLRAGRGHHPYTIFKFRTMRLNAPQLSTEDMRRQGISAVTPVGAFLRRTSLDELPQLLNVLRGEMSFVGPRPALMTQHPVLNGRAAAGVDQLPPGITGLAQVTGRDDLSDDEKVRRDATYLRHVDLLTDLLIIRATLRSVLGGRGTY</sequence>
<evidence type="ECO:0000313" key="5">
    <source>
        <dbReference type="EMBL" id="MXV18263.1"/>
    </source>
</evidence>
<dbReference type="Proteomes" id="UP000430519">
    <property type="component" value="Unassembled WGS sequence"/>
</dbReference>
<dbReference type="Gene3D" id="3.40.50.720">
    <property type="entry name" value="NAD(P)-binding Rossmann-like Domain"/>
    <property type="match status" value="1"/>
</dbReference>
<dbReference type="InterPro" id="IPR003362">
    <property type="entry name" value="Bact_transf"/>
</dbReference>
<keyword evidence="2" id="KW-0812">Transmembrane</keyword>
<comment type="similarity">
    <text evidence="1">Belongs to the bacterial sugar transferase family.</text>
</comment>
<evidence type="ECO:0000313" key="6">
    <source>
        <dbReference type="Proteomes" id="UP000430519"/>
    </source>
</evidence>
<feature type="transmembrane region" description="Helical" evidence="2">
    <location>
        <begin position="349"/>
        <end position="368"/>
    </location>
</feature>
<dbReference type="InterPro" id="IPR036291">
    <property type="entry name" value="NAD(P)-bd_dom_sf"/>
</dbReference>
<evidence type="ECO:0000256" key="1">
    <source>
        <dbReference type="ARBA" id="ARBA00006464"/>
    </source>
</evidence>